<dbReference type="Gene3D" id="2.70.70.10">
    <property type="entry name" value="Glucose Permease (Domain IIA)"/>
    <property type="match status" value="1"/>
</dbReference>
<feature type="domain" description="M23ase beta-sheet core" evidence="2">
    <location>
        <begin position="223"/>
        <end position="318"/>
    </location>
</feature>
<dbReference type="GO" id="GO:0004222">
    <property type="term" value="F:metalloendopeptidase activity"/>
    <property type="evidence" value="ECO:0007669"/>
    <property type="project" value="TreeGrafter"/>
</dbReference>
<dbReference type="SUPFAM" id="SSF51261">
    <property type="entry name" value="Duplicated hybrid motif"/>
    <property type="match status" value="1"/>
</dbReference>
<dbReference type="InterPro" id="IPR050570">
    <property type="entry name" value="Cell_wall_metabolism_enzyme"/>
</dbReference>
<name>A0A0J6WNP2_9MYCO</name>
<dbReference type="PANTHER" id="PTHR21666:SF270">
    <property type="entry name" value="MUREIN HYDROLASE ACTIVATOR ENVC"/>
    <property type="match status" value="1"/>
</dbReference>
<accession>A0A0J6WNP2</accession>
<protein>
    <submittedName>
        <fullName evidence="3">Murein DD-endopeptidase MepM</fullName>
        <ecNumber evidence="3">3.4.24.-</ecNumber>
    </submittedName>
</protein>
<dbReference type="Proteomes" id="UP000036513">
    <property type="component" value="Unassembled WGS sequence"/>
</dbReference>
<dbReference type="STRING" id="37916.MCHLDSM_00513"/>
<dbReference type="InterPro" id="IPR016047">
    <property type="entry name" value="M23ase_b-sheet_dom"/>
</dbReference>
<sequence>MAEQRWPAQPRHATDWDAEITEVIPFNEFGALAELMFREHCAFDKDFQVIHARELGDDLDLDADQAPLRLLGPVPRHPAGVRHRPLPPVGHSSGPMRPPRRGRHRNVVAGAERSRVLIAAMAAGAVGAAAQSALGAADMDSGPAVMTAEATVLHTGTDASGGGMQVIAAAPSVNPAVAAEEFARGVAFAQQRAEREARLQRPLFVVPTRGILTSGFGYRWGTLHSGIDIANATGTPIYAVADGVVTAAGPVSGFGIWVKLRHADGTVTLYAHLNSTTVNVGERVMAGDQVATMGSTGNSTGPHLHLEVHANGTDRVDPAPWLAARGLTLGDLVG</sequence>
<dbReference type="EMBL" id="JYNL01000005">
    <property type="protein sequence ID" value="KMO83317.1"/>
    <property type="molecule type" value="Genomic_DNA"/>
</dbReference>
<feature type="region of interest" description="Disordered" evidence="1">
    <location>
        <begin position="73"/>
        <end position="103"/>
    </location>
</feature>
<dbReference type="EC" id="3.4.24.-" evidence="3"/>
<dbReference type="AlphaFoldDB" id="A0A0J6WNP2"/>
<dbReference type="Pfam" id="PF01551">
    <property type="entry name" value="Peptidase_M23"/>
    <property type="match status" value="1"/>
</dbReference>
<dbReference type="SMR" id="A0A0J6WNP2"/>
<dbReference type="PATRIC" id="fig|37916.4.peg.556"/>
<organism evidence="3 4">
    <name type="scientific">Mycolicibacterium chlorophenolicum</name>
    <dbReference type="NCBI Taxonomy" id="37916"/>
    <lineage>
        <taxon>Bacteria</taxon>
        <taxon>Bacillati</taxon>
        <taxon>Actinomycetota</taxon>
        <taxon>Actinomycetes</taxon>
        <taxon>Mycobacteriales</taxon>
        <taxon>Mycobacteriaceae</taxon>
        <taxon>Mycolicibacterium</taxon>
    </lineage>
</organism>
<evidence type="ECO:0000256" key="1">
    <source>
        <dbReference type="SAM" id="MobiDB-lite"/>
    </source>
</evidence>
<keyword evidence="4" id="KW-1185">Reference proteome</keyword>
<dbReference type="InterPro" id="IPR011055">
    <property type="entry name" value="Dup_hybrid_motif"/>
</dbReference>
<dbReference type="CDD" id="cd12797">
    <property type="entry name" value="M23_peptidase"/>
    <property type="match status" value="1"/>
</dbReference>
<dbReference type="RefSeq" id="WP_048468753.1">
    <property type="nucleotide sequence ID" value="NZ_JYNL01000005.1"/>
</dbReference>
<evidence type="ECO:0000313" key="4">
    <source>
        <dbReference type="Proteomes" id="UP000036513"/>
    </source>
</evidence>
<proteinExistence type="predicted"/>
<comment type="caution">
    <text evidence="3">The sequence shown here is derived from an EMBL/GenBank/DDBJ whole genome shotgun (WGS) entry which is preliminary data.</text>
</comment>
<keyword evidence="3" id="KW-0378">Hydrolase</keyword>
<evidence type="ECO:0000313" key="3">
    <source>
        <dbReference type="EMBL" id="KMO83317.1"/>
    </source>
</evidence>
<dbReference type="PANTHER" id="PTHR21666">
    <property type="entry name" value="PEPTIDASE-RELATED"/>
    <property type="match status" value="1"/>
</dbReference>
<reference evidence="3 4" key="1">
    <citation type="journal article" date="2015" name="Genome Biol. Evol.">
        <title>Characterization of Three Mycobacterium spp. with Potential Use in Bioremediation by Genome Sequencing and Comparative Genomics.</title>
        <authorList>
            <person name="Das S."/>
            <person name="Pettersson B.M."/>
            <person name="Behra P.R."/>
            <person name="Ramesh M."/>
            <person name="Dasgupta S."/>
            <person name="Bhattacharya A."/>
            <person name="Kirsebom L.A."/>
        </authorList>
    </citation>
    <scope>NUCLEOTIDE SEQUENCE [LARGE SCALE GENOMIC DNA]</scope>
    <source>
        <strain evidence="3 4">DSM 43826</strain>
    </source>
</reference>
<gene>
    <name evidence="3" type="primary">mepM_1</name>
    <name evidence="3" type="ORF">MCHLDSM_00513</name>
</gene>
<evidence type="ECO:0000259" key="2">
    <source>
        <dbReference type="Pfam" id="PF01551"/>
    </source>
</evidence>